<sequence length="194" mass="21484">MARYKGMYYGRLIVKNLHTTIVSSRLQNTKNFTDTARGRMHPSTTTTWKNRRTFCDLSGKQELPQPPTPPSSPWSSTWSKLTAGGVATTAIISFLQFKEDVDLVMEEAEEIIDVLEVVAEAVDMVAEKIADDLPDGSNLKTTMESIEGVAENVAQKAQKAVEFIDEVQEAEKKLSPVIEPVKQLTQVDPVAESN</sequence>
<evidence type="ECO:0000313" key="3">
    <source>
        <dbReference type="Proteomes" id="UP001206925"/>
    </source>
</evidence>
<organism evidence="2 3">
    <name type="scientific">Ambrosia artemisiifolia</name>
    <name type="common">Common ragweed</name>
    <dbReference type="NCBI Taxonomy" id="4212"/>
    <lineage>
        <taxon>Eukaryota</taxon>
        <taxon>Viridiplantae</taxon>
        <taxon>Streptophyta</taxon>
        <taxon>Embryophyta</taxon>
        <taxon>Tracheophyta</taxon>
        <taxon>Spermatophyta</taxon>
        <taxon>Magnoliopsida</taxon>
        <taxon>eudicotyledons</taxon>
        <taxon>Gunneridae</taxon>
        <taxon>Pentapetalae</taxon>
        <taxon>asterids</taxon>
        <taxon>campanulids</taxon>
        <taxon>Asterales</taxon>
        <taxon>Asteraceae</taxon>
        <taxon>Asteroideae</taxon>
        <taxon>Heliantheae alliance</taxon>
        <taxon>Heliantheae</taxon>
        <taxon>Ambrosia</taxon>
    </lineage>
</organism>
<evidence type="ECO:0000256" key="1">
    <source>
        <dbReference type="SAM" id="MobiDB-lite"/>
    </source>
</evidence>
<accession>A0AAD5D8Y8</accession>
<dbReference type="Proteomes" id="UP001206925">
    <property type="component" value="Unassembled WGS sequence"/>
</dbReference>
<protein>
    <submittedName>
        <fullName evidence="2">Uncharacterized protein</fullName>
    </submittedName>
</protein>
<gene>
    <name evidence="2" type="ORF">M8C21_009635</name>
</gene>
<keyword evidence="3" id="KW-1185">Reference proteome</keyword>
<name>A0AAD5D8Y8_AMBAR</name>
<evidence type="ECO:0000313" key="2">
    <source>
        <dbReference type="EMBL" id="KAI7756048.1"/>
    </source>
</evidence>
<dbReference type="PANTHER" id="PTHR33735:SF25">
    <property type="entry name" value="PTERIN-BINDING DOMAIN-CONTAINING PROTEIN"/>
    <property type="match status" value="1"/>
</dbReference>
<feature type="region of interest" description="Disordered" evidence="1">
    <location>
        <begin position="58"/>
        <end position="77"/>
    </location>
</feature>
<proteinExistence type="predicted"/>
<dbReference type="AlphaFoldDB" id="A0AAD5D8Y8"/>
<reference evidence="2" key="1">
    <citation type="submission" date="2022-06" db="EMBL/GenBank/DDBJ databases">
        <title>Uncovering the hologenomic basis of an extraordinary plant invasion.</title>
        <authorList>
            <person name="Bieker V.C."/>
            <person name="Martin M.D."/>
            <person name="Gilbert T."/>
            <person name="Hodgins K."/>
            <person name="Battlay P."/>
            <person name="Petersen B."/>
            <person name="Wilson J."/>
        </authorList>
    </citation>
    <scope>NUCLEOTIDE SEQUENCE</scope>
    <source>
        <strain evidence="2">AA19_3_7</strain>
        <tissue evidence="2">Leaf</tissue>
    </source>
</reference>
<dbReference type="PANTHER" id="PTHR33735">
    <property type="entry name" value="EXPRESSED PROTEIN"/>
    <property type="match status" value="1"/>
</dbReference>
<dbReference type="EMBL" id="JAMZMK010000620">
    <property type="protein sequence ID" value="KAI7756048.1"/>
    <property type="molecule type" value="Genomic_DNA"/>
</dbReference>
<comment type="caution">
    <text evidence="2">The sequence shown here is derived from an EMBL/GenBank/DDBJ whole genome shotgun (WGS) entry which is preliminary data.</text>
</comment>